<sequence>MSQIEQLQQAVLGHITNPNLTLPQKQLALAQLAESLVPRHPYGEEVERAFDQGLLHDMFESQCPFKPRYVLPDYAKAMVQGCEFLEMAPPKDLDEALNFLSILYLNVPSVTGYPVFLGHLDQLLEPFVDGVSDAELEKALTLFWQRLDRTLPDSFVHANLGPQDSRVGRMILRVDAALGQSVPNLTFRYQQGVTPDDLLRRVTDNIIACNKPHIANHEAIDAEFDRGYGVVSCYNALPLGGGSHTLLRLNLRRSFELCDGSEQDYIGTVVPRCTELVASAMAHRIRFLVEESGFFQHHFLCKEGLVSLDRFTAMFGIYGLAELVNQMMDALGESGRYGLDRDATALGERIVAAYRRQIDHLEMIYCQGGLMRFHSQSGISCDADETAGTRIPVGSEPDPLSHILACAPMHQYFDGGISDIFGLDPTIRHNPGALVRLVTGGFGMGLKMFTANLADNDLVRVTGYMVKRSDIDKFRTEAERHNSTCLGAEAVDVVKILERQARVISQEQHPVSLWR</sequence>
<comment type="caution">
    <text evidence="1">The sequence shown here is derived from an EMBL/GenBank/DDBJ whole genome shotgun (WGS) entry which is preliminary data.</text>
</comment>
<dbReference type="PIRSF" id="PIRSF028991">
    <property type="entry name" value="Glycl_rad_HI0521_prd"/>
    <property type="match status" value="1"/>
</dbReference>
<dbReference type="Gene3D" id="3.20.70.20">
    <property type="match status" value="1"/>
</dbReference>
<dbReference type="InterPro" id="IPR016905">
    <property type="entry name" value="Glycyl_radical_YjjI-like"/>
</dbReference>
<dbReference type="NCBIfam" id="TIGR04040">
    <property type="entry name" value="glycyl_YjjI"/>
    <property type="match status" value="1"/>
</dbReference>
<dbReference type="OrthoDB" id="6189458at2"/>
<proteinExistence type="predicted"/>
<dbReference type="RefSeq" id="WP_136852422.1">
    <property type="nucleotide sequence ID" value="NZ_SWCI01000003.1"/>
</dbReference>
<accession>A0A4U1BFZ9</accession>
<dbReference type="Pfam" id="PF11230">
    <property type="entry name" value="YjjI-like"/>
    <property type="match status" value="1"/>
</dbReference>
<dbReference type="Proteomes" id="UP000305674">
    <property type="component" value="Unassembled WGS sequence"/>
</dbReference>
<organism evidence="1 2">
    <name type="scientific">Ferrimonas sediminicola</name>
    <dbReference type="NCBI Taxonomy" id="2569538"/>
    <lineage>
        <taxon>Bacteria</taxon>
        <taxon>Pseudomonadati</taxon>
        <taxon>Pseudomonadota</taxon>
        <taxon>Gammaproteobacteria</taxon>
        <taxon>Alteromonadales</taxon>
        <taxon>Ferrimonadaceae</taxon>
        <taxon>Ferrimonas</taxon>
    </lineage>
</organism>
<reference evidence="1 2" key="1">
    <citation type="submission" date="2019-04" db="EMBL/GenBank/DDBJ databases">
        <authorList>
            <person name="Hwang J.C."/>
        </authorList>
    </citation>
    <scope>NUCLEOTIDE SEQUENCE [LARGE SCALE GENOMIC DNA]</scope>
    <source>
        <strain evidence="1 2">IMCC35001</strain>
    </source>
</reference>
<evidence type="ECO:0000313" key="2">
    <source>
        <dbReference type="Proteomes" id="UP000305674"/>
    </source>
</evidence>
<evidence type="ECO:0000313" key="1">
    <source>
        <dbReference type="EMBL" id="TKB49873.1"/>
    </source>
</evidence>
<name>A0A4U1BFZ9_9GAMM</name>
<dbReference type="SUPFAM" id="SSF51998">
    <property type="entry name" value="PFL-like glycyl radical enzymes"/>
    <property type="match status" value="1"/>
</dbReference>
<keyword evidence="2" id="KW-1185">Reference proteome</keyword>
<dbReference type="AlphaFoldDB" id="A0A4U1BFZ9"/>
<dbReference type="EMBL" id="SWCI01000003">
    <property type="protein sequence ID" value="TKB49873.1"/>
    <property type="molecule type" value="Genomic_DNA"/>
</dbReference>
<gene>
    <name evidence="1" type="ORF">FCL40_06885</name>
</gene>
<protein>
    <submittedName>
        <fullName evidence="1">YjjI family glycine radical enzyme</fullName>
    </submittedName>
</protein>